<gene>
    <name evidence="2" type="ORF">CJN711_LOCUS24848</name>
    <name evidence="3" type="ORF">KQP761_LOCUS24301</name>
</gene>
<dbReference type="AlphaFoldDB" id="A0A815Q2F7"/>
<evidence type="ECO:0000313" key="2">
    <source>
        <dbReference type="EMBL" id="CAF1456194.1"/>
    </source>
</evidence>
<evidence type="ECO:0000313" key="4">
    <source>
        <dbReference type="Proteomes" id="UP000663855"/>
    </source>
</evidence>
<evidence type="ECO:0000256" key="1">
    <source>
        <dbReference type="SAM" id="MobiDB-lite"/>
    </source>
</evidence>
<reference evidence="2" key="1">
    <citation type="submission" date="2021-02" db="EMBL/GenBank/DDBJ databases">
        <authorList>
            <person name="Nowell W R."/>
        </authorList>
    </citation>
    <scope>NUCLEOTIDE SEQUENCE</scope>
</reference>
<feature type="compositionally biased region" description="Basic and acidic residues" evidence="1">
    <location>
        <begin position="63"/>
        <end position="76"/>
    </location>
</feature>
<comment type="caution">
    <text evidence="2">The sequence shown here is derived from an EMBL/GenBank/DDBJ whole genome shotgun (WGS) entry which is preliminary data.</text>
</comment>
<sequence length="76" mass="8560">MDVNDDLPSFDGRDIDVTSIIDEKENELVQIGNNLCLNSDDSTNDDMNMQDNSTVQSYPVARTSEHNENDDSHLKD</sequence>
<protein>
    <submittedName>
        <fullName evidence="2">Uncharacterized protein</fullName>
    </submittedName>
</protein>
<evidence type="ECO:0000313" key="3">
    <source>
        <dbReference type="EMBL" id="CAF1618131.1"/>
    </source>
</evidence>
<accession>A0A815Q2F7</accession>
<organism evidence="2 4">
    <name type="scientific">Rotaria magnacalcarata</name>
    <dbReference type="NCBI Taxonomy" id="392030"/>
    <lineage>
        <taxon>Eukaryota</taxon>
        <taxon>Metazoa</taxon>
        <taxon>Spiralia</taxon>
        <taxon>Gnathifera</taxon>
        <taxon>Rotifera</taxon>
        <taxon>Eurotatoria</taxon>
        <taxon>Bdelloidea</taxon>
        <taxon>Philodinida</taxon>
        <taxon>Philodinidae</taxon>
        <taxon>Rotaria</taxon>
    </lineage>
</organism>
<feature type="region of interest" description="Disordered" evidence="1">
    <location>
        <begin position="38"/>
        <end position="76"/>
    </location>
</feature>
<proteinExistence type="predicted"/>
<dbReference type="EMBL" id="CAJNOV010011665">
    <property type="protein sequence ID" value="CAF1456194.1"/>
    <property type="molecule type" value="Genomic_DNA"/>
</dbReference>
<name>A0A815Q2F7_9BILA</name>
<dbReference type="Proteomes" id="UP000663834">
    <property type="component" value="Unassembled WGS sequence"/>
</dbReference>
<dbReference type="Proteomes" id="UP000663855">
    <property type="component" value="Unassembled WGS sequence"/>
</dbReference>
<feature type="compositionally biased region" description="Low complexity" evidence="1">
    <location>
        <begin position="38"/>
        <end position="54"/>
    </location>
</feature>
<dbReference type="EMBL" id="CAJNOW010013140">
    <property type="protein sequence ID" value="CAF1618131.1"/>
    <property type="molecule type" value="Genomic_DNA"/>
</dbReference>